<feature type="domain" description="SCP2" evidence="2">
    <location>
        <begin position="16"/>
        <end position="116"/>
    </location>
</feature>
<dbReference type="Gene3D" id="3.30.1050.10">
    <property type="entry name" value="SCP2 sterol-binding domain"/>
    <property type="match status" value="1"/>
</dbReference>
<sequence length="211" mass="23552">MSFLTPVLLAGIEKSVNRLLARDPAAPSRLAAMAGQRLLLRLESPRIEVLVIFHIHGLTLASLPDGEDRDADTTIEIDADTLGALLGGMPIQSLMTSHRLVVRGQLGLLMQARELLMDLDIDWEGAFAEWFGDAPAHSLATGLRRLGHFGVHSSRSLEQDLREYILEEGQWLAGRARFDVAREHLTELEIATDRLEARLERLNRRLRGQHS</sequence>
<dbReference type="EMBL" id="FOLY01000002">
    <property type="protein sequence ID" value="SFC29221.1"/>
    <property type="molecule type" value="Genomic_DNA"/>
</dbReference>
<name>A0A1I1HZF3_9GAMM</name>
<dbReference type="UniPathway" id="UPA00232"/>
<evidence type="ECO:0000313" key="4">
    <source>
        <dbReference type="Proteomes" id="UP000199046"/>
    </source>
</evidence>
<keyword evidence="4" id="KW-1185">Reference proteome</keyword>
<dbReference type="RefSeq" id="WP_090131232.1">
    <property type="nucleotide sequence ID" value="NZ_FOLY01000002.1"/>
</dbReference>
<comment type="similarity">
    <text evidence="1">Belongs to the UbiJ family.</text>
</comment>
<organism evidence="3 4">
    <name type="scientific">Kushneria avicenniae</name>
    <dbReference type="NCBI Taxonomy" id="402385"/>
    <lineage>
        <taxon>Bacteria</taxon>
        <taxon>Pseudomonadati</taxon>
        <taxon>Pseudomonadota</taxon>
        <taxon>Gammaproteobacteria</taxon>
        <taxon>Oceanospirillales</taxon>
        <taxon>Halomonadaceae</taxon>
        <taxon>Kushneria</taxon>
    </lineage>
</organism>
<protein>
    <recommendedName>
        <fullName evidence="1">Ubiquinone biosynthesis accessory factor UbiJ</fullName>
    </recommendedName>
</protein>
<dbReference type="GO" id="GO:0006744">
    <property type="term" value="P:ubiquinone biosynthetic process"/>
    <property type="evidence" value="ECO:0007669"/>
    <property type="project" value="UniProtKB-UniRule"/>
</dbReference>
<dbReference type="Pfam" id="PF02036">
    <property type="entry name" value="SCP2"/>
    <property type="match status" value="1"/>
</dbReference>
<dbReference type="PANTHER" id="PTHR38693:SF1">
    <property type="entry name" value="UBIQUINONE BIOSYNTHESIS ACCESSORY FACTOR UBIJ"/>
    <property type="match status" value="1"/>
</dbReference>
<dbReference type="HAMAP" id="MF_02215">
    <property type="entry name" value="UbiJ"/>
    <property type="match status" value="1"/>
</dbReference>
<dbReference type="PANTHER" id="PTHR38693">
    <property type="entry name" value="UBIQUINONE BIOSYNTHESIS PROTEIN UBIJ"/>
    <property type="match status" value="1"/>
</dbReference>
<comment type="subcellular location">
    <subcellularLocation>
        <location evidence="1">Cytoplasm</location>
    </subcellularLocation>
</comment>
<dbReference type="InterPro" id="IPR003033">
    <property type="entry name" value="SCP2_sterol-bd_dom"/>
</dbReference>
<dbReference type="SUPFAM" id="SSF55718">
    <property type="entry name" value="SCP-like"/>
    <property type="match status" value="1"/>
</dbReference>
<dbReference type="InterPro" id="IPR038989">
    <property type="entry name" value="UbiJ"/>
</dbReference>
<gene>
    <name evidence="1" type="primary">ubiJ</name>
    <name evidence="3" type="ORF">SAMN05421848_0911</name>
</gene>
<keyword evidence="1" id="KW-0831">Ubiquinone biosynthesis</keyword>
<comment type="function">
    <text evidence="1">Required for ubiquinone (coenzyme Q) biosynthesis. Binds hydrophobic ubiquinone biosynthetic intermediates via its SCP2 domain and is essential for the stability of the Ubi complex. May constitute a docking platform where Ubi enzymes assemble and access their SCP2-bound polyprenyl substrates.</text>
</comment>
<comment type="pathway">
    <text evidence="1">Cofactor biosynthesis; ubiquinone biosynthesis.</text>
</comment>
<dbReference type="InterPro" id="IPR036527">
    <property type="entry name" value="SCP2_sterol-bd_dom_sf"/>
</dbReference>
<proteinExistence type="inferred from homology"/>
<evidence type="ECO:0000259" key="2">
    <source>
        <dbReference type="Pfam" id="PF02036"/>
    </source>
</evidence>
<reference evidence="4" key="1">
    <citation type="submission" date="2016-10" db="EMBL/GenBank/DDBJ databases">
        <authorList>
            <person name="Varghese N."/>
            <person name="Submissions S."/>
        </authorList>
    </citation>
    <scope>NUCLEOTIDE SEQUENCE [LARGE SCALE GENOMIC DNA]</scope>
    <source>
        <strain evidence="4">DSM 23439</strain>
    </source>
</reference>
<dbReference type="OrthoDB" id="9796077at2"/>
<keyword evidence="3" id="KW-0830">Ubiquinone</keyword>
<evidence type="ECO:0000256" key="1">
    <source>
        <dbReference type="HAMAP-Rule" id="MF_02215"/>
    </source>
</evidence>
<keyword evidence="1" id="KW-0963">Cytoplasm</keyword>
<evidence type="ECO:0000313" key="3">
    <source>
        <dbReference type="EMBL" id="SFC29221.1"/>
    </source>
</evidence>
<dbReference type="AlphaFoldDB" id="A0A1I1HZF3"/>
<dbReference type="STRING" id="402385.SAMN05421848_0911"/>
<dbReference type="GO" id="GO:0005737">
    <property type="term" value="C:cytoplasm"/>
    <property type="evidence" value="ECO:0007669"/>
    <property type="project" value="UniProtKB-SubCell"/>
</dbReference>
<accession>A0A1I1HZF3</accession>
<dbReference type="Proteomes" id="UP000199046">
    <property type="component" value="Unassembled WGS sequence"/>
</dbReference>